<organism evidence="2 3">
    <name type="scientific">Caerostris extrusa</name>
    <name type="common">Bark spider</name>
    <name type="synonym">Caerostris bankana</name>
    <dbReference type="NCBI Taxonomy" id="172846"/>
    <lineage>
        <taxon>Eukaryota</taxon>
        <taxon>Metazoa</taxon>
        <taxon>Ecdysozoa</taxon>
        <taxon>Arthropoda</taxon>
        <taxon>Chelicerata</taxon>
        <taxon>Arachnida</taxon>
        <taxon>Araneae</taxon>
        <taxon>Araneomorphae</taxon>
        <taxon>Entelegynae</taxon>
        <taxon>Araneoidea</taxon>
        <taxon>Araneidae</taxon>
        <taxon>Caerostris</taxon>
    </lineage>
</organism>
<comment type="caution">
    <text evidence="2">The sequence shown here is derived from an EMBL/GenBank/DDBJ whole genome shotgun (WGS) entry which is preliminary data.</text>
</comment>
<accession>A0AAV4NNZ0</accession>
<name>A0AAV4NNZ0_CAEEX</name>
<keyword evidence="3" id="KW-1185">Reference proteome</keyword>
<evidence type="ECO:0000313" key="3">
    <source>
        <dbReference type="Proteomes" id="UP001054945"/>
    </source>
</evidence>
<dbReference type="EMBL" id="BPLR01021149">
    <property type="protein sequence ID" value="GIX86537.1"/>
    <property type="molecule type" value="Genomic_DNA"/>
</dbReference>
<evidence type="ECO:0000313" key="2">
    <source>
        <dbReference type="EMBL" id="GIX86537.1"/>
    </source>
</evidence>
<feature type="region of interest" description="Disordered" evidence="1">
    <location>
        <begin position="70"/>
        <end position="92"/>
    </location>
</feature>
<protein>
    <submittedName>
        <fullName evidence="2">Uncharacterized protein</fullName>
    </submittedName>
</protein>
<proteinExistence type="predicted"/>
<gene>
    <name evidence="2" type="ORF">CEXT_171411</name>
</gene>
<dbReference type="AlphaFoldDB" id="A0AAV4NNZ0"/>
<reference evidence="2 3" key="1">
    <citation type="submission" date="2021-06" db="EMBL/GenBank/DDBJ databases">
        <title>Caerostris extrusa draft genome.</title>
        <authorList>
            <person name="Kono N."/>
            <person name="Arakawa K."/>
        </authorList>
    </citation>
    <scope>NUCLEOTIDE SEQUENCE [LARGE SCALE GENOMIC DNA]</scope>
</reference>
<dbReference type="Proteomes" id="UP001054945">
    <property type="component" value="Unassembled WGS sequence"/>
</dbReference>
<evidence type="ECO:0000256" key="1">
    <source>
        <dbReference type="SAM" id="MobiDB-lite"/>
    </source>
</evidence>
<sequence length="205" mass="23967">MEEMRAIINVGKIDWHGKERINVKNGLFSCHALEEIELALILLPRFFVHLHWINSVHNWRLKEIKGEKKEKKKQKNEVADTDSSGERKKNGGNESNYYVGKIDWHGKERINVKSSLFSCHALKEIELALILLPRIFVHLYWTNSVHNWRLKHITTEHKKHLSTWEWELFLRDNALVTRHSNFPMDVSIADNTTKGISPDANLPSC</sequence>